<reference evidence="3 4" key="1">
    <citation type="submission" date="2020-08" db="EMBL/GenBank/DDBJ databases">
        <title>Genomic Encyclopedia of Type Strains, Phase IV (KMG-IV): sequencing the most valuable type-strain genomes for metagenomic binning, comparative biology and taxonomic classification.</title>
        <authorList>
            <person name="Goeker M."/>
        </authorList>
    </citation>
    <scope>NUCLEOTIDE SEQUENCE [LARGE SCALE GENOMIC DNA]</scope>
    <source>
        <strain evidence="3 4">DSM 12141</strain>
    </source>
</reference>
<dbReference type="RefSeq" id="WP_151023817.1">
    <property type="nucleotide sequence ID" value="NZ_JACHIB010000004.1"/>
</dbReference>
<protein>
    <submittedName>
        <fullName evidence="3">Uncharacterized protein YbjT (DUF2867 family)</fullName>
    </submittedName>
</protein>
<dbReference type="EMBL" id="JACHIB010000004">
    <property type="protein sequence ID" value="MBB6082824.1"/>
    <property type="molecule type" value="Genomic_DNA"/>
</dbReference>
<sequence length="251" mass="26447">MNIVIIGGTGLIGRKLSARLRQADHRVLAAAPSSGVNSVTGEGLDQALQGAEVLIDVTNAPSFEDGAVMAFFRASTGKLLRAGRAAGIRHYVALSVVGSERLPESGYFRAKIAQESLIADGPLPYTIVRATQFFEFLDAIAQSFTRDGIIRAPAALLQPMAADDVAAALARVAVEPPLNGLREVAGPAPFRLTDLLRKALPAPAAARIVQDDDALYFGDRIDDTTLMPGAQARLGTLSLENWLAAQAVPAH</sequence>
<organism evidence="3 4">
    <name type="scientific">Castellaniella defragrans</name>
    <name type="common">Alcaligenes defragrans</name>
    <dbReference type="NCBI Taxonomy" id="75697"/>
    <lineage>
        <taxon>Bacteria</taxon>
        <taxon>Pseudomonadati</taxon>
        <taxon>Pseudomonadota</taxon>
        <taxon>Betaproteobacteria</taxon>
        <taxon>Burkholderiales</taxon>
        <taxon>Alcaligenaceae</taxon>
        <taxon>Castellaniella</taxon>
    </lineage>
</organism>
<dbReference type="Pfam" id="PF13460">
    <property type="entry name" value="NAD_binding_10"/>
    <property type="match status" value="1"/>
</dbReference>
<proteinExistence type="predicted"/>
<gene>
    <name evidence="3" type="ORF">HNR28_000853</name>
</gene>
<evidence type="ECO:0000256" key="1">
    <source>
        <dbReference type="ARBA" id="ARBA00022857"/>
    </source>
</evidence>
<dbReference type="SUPFAM" id="SSF51735">
    <property type="entry name" value="NAD(P)-binding Rossmann-fold domains"/>
    <property type="match status" value="1"/>
</dbReference>
<accession>A0A7W9TLC1</accession>
<feature type="domain" description="NAD(P)-binding" evidence="2">
    <location>
        <begin position="7"/>
        <end position="173"/>
    </location>
</feature>
<dbReference type="PANTHER" id="PTHR42748:SF3">
    <property type="entry name" value="BLL4366 PROTEIN"/>
    <property type="match status" value="1"/>
</dbReference>
<dbReference type="Proteomes" id="UP000541136">
    <property type="component" value="Unassembled WGS sequence"/>
</dbReference>
<comment type="caution">
    <text evidence="3">The sequence shown here is derived from an EMBL/GenBank/DDBJ whole genome shotgun (WGS) entry which is preliminary data.</text>
</comment>
<dbReference type="InterPro" id="IPR051164">
    <property type="entry name" value="NmrA-like_oxidored"/>
</dbReference>
<evidence type="ECO:0000313" key="3">
    <source>
        <dbReference type="EMBL" id="MBB6082824.1"/>
    </source>
</evidence>
<evidence type="ECO:0000313" key="4">
    <source>
        <dbReference type="Proteomes" id="UP000541136"/>
    </source>
</evidence>
<dbReference type="PANTHER" id="PTHR42748">
    <property type="entry name" value="NITROGEN METABOLITE REPRESSION PROTEIN NMRA FAMILY MEMBER"/>
    <property type="match status" value="1"/>
</dbReference>
<dbReference type="AlphaFoldDB" id="A0A7W9TLC1"/>
<dbReference type="Gene3D" id="3.40.50.720">
    <property type="entry name" value="NAD(P)-binding Rossmann-like Domain"/>
    <property type="match status" value="1"/>
</dbReference>
<name>A0A7W9TLC1_CASDE</name>
<dbReference type="InterPro" id="IPR016040">
    <property type="entry name" value="NAD(P)-bd_dom"/>
</dbReference>
<keyword evidence="1" id="KW-0521">NADP</keyword>
<dbReference type="InterPro" id="IPR036291">
    <property type="entry name" value="NAD(P)-bd_dom_sf"/>
</dbReference>
<evidence type="ECO:0000259" key="2">
    <source>
        <dbReference type="Pfam" id="PF13460"/>
    </source>
</evidence>